<sequence>MNEPTADEIMKMFAVDIAVLRRGRRKPSEKPPVGKKKAKASKKPVKLTAEQLARKREHTRQWRMAHREQVLEYNRRYKLAHRPTFHHFSREEQAAYERNYYLLHPEKRKRKRETV</sequence>
<gene>
    <name evidence="3" type="ORF">B0703_05960</name>
    <name evidence="2" type="ORF">B19861_09960</name>
</gene>
<protein>
    <submittedName>
        <fullName evidence="3">Uncharacterized protein</fullName>
    </submittedName>
</protein>
<dbReference type="RefSeq" id="WP_085347191.1">
    <property type="nucleotide sequence ID" value="NZ_AP028457.1"/>
</dbReference>
<proteinExistence type="predicted"/>
<organism evidence="3 4">
    <name type="scientific">Bifidobacterium adolescentis</name>
    <dbReference type="NCBI Taxonomy" id="1680"/>
    <lineage>
        <taxon>Bacteria</taxon>
        <taxon>Bacillati</taxon>
        <taxon>Actinomycetota</taxon>
        <taxon>Actinomycetes</taxon>
        <taxon>Bifidobacteriales</taxon>
        <taxon>Bifidobacteriaceae</taxon>
        <taxon>Bifidobacterium</taxon>
    </lineage>
</organism>
<feature type="region of interest" description="Disordered" evidence="1">
    <location>
        <begin position="21"/>
        <end position="47"/>
    </location>
</feature>
<feature type="compositionally biased region" description="Basic residues" evidence="1">
    <location>
        <begin position="21"/>
        <end position="45"/>
    </location>
</feature>
<evidence type="ECO:0000256" key="1">
    <source>
        <dbReference type="SAM" id="MobiDB-lite"/>
    </source>
</evidence>
<accession>A0AAF0VD21</accession>
<keyword evidence="5" id="KW-1185">Reference proteome</keyword>
<reference evidence="2 5" key="2">
    <citation type="submission" date="2023-06" db="EMBL/GenBank/DDBJ databases">
        <title>Complete Genome Sequences of Bifidobacterium faecale strain JCM19861T was isolated from human faeces by Jung-Hye Choi et al. (2014).</title>
        <authorList>
            <person name="Okuhama S."/>
            <person name="Takahashi H."/>
            <person name="Imaizumi K."/>
            <person name="Nakayama S."/>
            <person name="Ogata Y."/>
            <person name="Suda W."/>
        </authorList>
    </citation>
    <scope>NUCLEOTIDE SEQUENCE [LARGE SCALE GENOMIC DNA]</scope>
    <source>
        <strain evidence="2 5">JCM 19861</strain>
    </source>
</reference>
<dbReference type="EMBL" id="AP028457">
    <property type="protein sequence ID" value="BEK83054.1"/>
    <property type="molecule type" value="Genomic_DNA"/>
</dbReference>
<reference evidence="3" key="1">
    <citation type="journal article" date="2016" name="Sci. Rep.">
        <title>Evaluation of genetic diversity among strains of the human gut commensal Bifidobacterium adolescentis.</title>
        <authorList>
            <person name="Duranti S."/>
            <person name="Milani C."/>
            <person name="Lugli G.A."/>
            <person name="Mancabelli L."/>
            <person name="Turroni F."/>
            <person name="Ferrario C."/>
            <person name="Mangifesta M."/>
            <person name="Viappiani A."/>
            <person name="Sanchez B."/>
            <person name="Margolles A."/>
            <person name="van Sinderen D."/>
            <person name="Ventura M."/>
        </authorList>
    </citation>
    <scope>NUCLEOTIDE SEQUENCE</scope>
    <source>
        <strain evidence="3">703B</strain>
    </source>
</reference>
<reference evidence="3" key="3">
    <citation type="submission" date="2023-09" db="EMBL/GenBank/DDBJ databases">
        <title>Ecological and genomic based identification of the Bifidobacterium adolescentis prototype of the healthy human gut microbiota.</title>
        <authorList>
            <person name="Lugli G.A."/>
            <person name="Argentini C."/>
            <person name="Tarracchini C."/>
            <person name="Fontana F."/>
            <person name="Alessandri G."/>
            <person name="Mancabelli L."/>
            <person name="Milani C."/>
            <person name="Turroni F."/>
            <person name="Ventura M."/>
        </authorList>
    </citation>
    <scope>NUCLEOTIDE SEQUENCE</scope>
    <source>
        <strain evidence="3">703B</strain>
    </source>
</reference>
<dbReference type="Proteomes" id="UP000193179">
    <property type="component" value="Chromosome"/>
</dbReference>
<evidence type="ECO:0000313" key="5">
    <source>
        <dbReference type="Proteomes" id="UP001357973"/>
    </source>
</evidence>
<evidence type="ECO:0000313" key="4">
    <source>
        <dbReference type="Proteomes" id="UP000193179"/>
    </source>
</evidence>
<name>A0AAF0VD21_BIFAD</name>
<dbReference type="AlphaFoldDB" id="A0AAF0VD21"/>
<evidence type="ECO:0000313" key="2">
    <source>
        <dbReference type="EMBL" id="BEK83054.1"/>
    </source>
</evidence>
<evidence type="ECO:0000313" key="3">
    <source>
        <dbReference type="EMBL" id="WNE84556.1"/>
    </source>
</evidence>
<dbReference type="EMBL" id="CP133648">
    <property type="protein sequence ID" value="WNE84556.1"/>
    <property type="molecule type" value="Genomic_DNA"/>
</dbReference>
<dbReference type="Proteomes" id="UP001357973">
    <property type="component" value="Chromosome"/>
</dbReference>